<name>A0A2D0YKA6_9CAUD</name>
<protein>
    <submittedName>
        <fullName evidence="1">Putative S-adenosyl-L-methionine hydrolase</fullName>
    </submittedName>
</protein>
<dbReference type="Proteomes" id="UP000241982">
    <property type="component" value="Segment"/>
</dbReference>
<proteinExistence type="predicted"/>
<dbReference type="EMBL" id="KY883645">
    <property type="protein sequence ID" value="ASV42950.1"/>
    <property type="molecule type" value="Genomic_DNA"/>
</dbReference>
<sequence length="143" mass="16440">MFISTADNKFTVIASPFRANMSMQTNMMRLEAAMNRLTMCFNITNMKTVLGVYQEEGQEAATREVSIKMDGICWPEVKNLCTLFCEDFEQDCILVINNENGRCVLWSNSWSEELGFWTQVTAEEAHEAGIYTLDTNFTYWLAK</sequence>
<dbReference type="GO" id="GO:0016787">
    <property type="term" value="F:hydrolase activity"/>
    <property type="evidence" value="ECO:0007669"/>
    <property type="project" value="UniProtKB-KW"/>
</dbReference>
<evidence type="ECO:0000313" key="1">
    <source>
        <dbReference type="EMBL" id="ASV42950.1"/>
    </source>
</evidence>
<evidence type="ECO:0000313" key="2">
    <source>
        <dbReference type="Proteomes" id="UP000241982"/>
    </source>
</evidence>
<accession>A0A2D0YKA6</accession>
<keyword evidence="1" id="KW-0378">Hydrolase</keyword>
<organism evidence="1 2">
    <name type="scientific">Vibrio phage JSF31</name>
    <dbReference type="NCBI Taxonomy" id="1983608"/>
    <lineage>
        <taxon>Viruses</taxon>
        <taxon>Duplodnaviria</taxon>
        <taxon>Heunggongvirae</taxon>
        <taxon>Uroviricota</taxon>
        <taxon>Caudoviricetes</taxon>
        <taxon>Autographivirales</taxon>
        <taxon>Autotranscriptaviridae</taxon>
        <taxon>Studiervirinae</taxon>
        <taxon>Chatterjeevirus</taxon>
        <taxon>Chatterjeevirus ICP3</taxon>
    </lineage>
</organism>
<dbReference type="InterPro" id="IPR057548">
    <property type="entry name" value="S-AdoMet_lyase-like"/>
</dbReference>
<reference evidence="1 2" key="1">
    <citation type="journal article" date="2017" name="Sci. Rep.">
        <title>Analysis of the CRISPR-Cas system in bacteriophages active on epidemic strains of Vibrio cholerae in Bangladesh.</title>
        <authorList>
            <person name="Naser I.B."/>
            <person name="Hoque M.M."/>
            <person name="Nahid M.A."/>
            <person name="Tareq T.M."/>
            <person name="Rocky M.K."/>
            <person name="Faruque S.M."/>
        </authorList>
    </citation>
    <scope>NUCLEOTIDE SEQUENCE [LARGE SCALE GENOMIC DNA]</scope>
</reference>
<dbReference type="Pfam" id="PF23780">
    <property type="entry name" value="S-AdoMet_lyase"/>
    <property type="match status" value="1"/>
</dbReference>